<protein>
    <submittedName>
        <fullName evidence="1">Uncharacterized protein</fullName>
    </submittedName>
</protein>
<proteinExistence type="predicted"/>
<accession>A0ABT9VDR0</accession>
<evidence type="ECO:0000313" key="2">
    <source>
        <dbReference type="Proteomes" id="UP001224359"/>
    </source>
</evidence>
<dbReference type="EMBL" id="JAUSTQ010000003">
    <property type="protein sequence ID" value="MDQ0158990.1"/>
    <property type="molecule type" value="Genomic_DNA"/>
</dbReference>
<name>A0ABT9VDR0_9BACI</name>
<comment type="caution">
    <text evidence="1">The sequence shown here is derived from an EMBL/GenBank/DDBJ whole genome shotgun (WGS) entry which is preliminary data.</text>
</comment>
<gene>
    <name evidence="1" type="ORF">J2S77_000954</name>
</gene>
<evidence type="ECO:0000313" key="1">
    <source>
        <dbReference type="EMBL" id="MDQ0158990.1"/>
    </source>
</evidence>
<reference evidence="1 2" key="1">
    <citation type="submission" date="2023-07" db="EMBL/GenBank/DDBJ databases">
        <title>Genomic Encyclopedia of Type Strains, Phase IV (KMG-IV): sequencing the most valuable type-strain genomes for metagenomic binning, comparative biology and taxonomic classification.</title>
        <authorList>
            <person name="Goeker M."/>
        </authorList>
    </citation>
    <scope>NUCLEOTIDE SEQUENCE [LARGE SCALE GENOMIC DNA]</scope>
    <source>
        <strain evidence="1 2">DSM 16460</strain>
    </source>
</reference>
<keyword evidence="2" id="KW-1185">Reference proteome</keyword>
<organism evidence="1 2">
    <name type="scientific">Alkalibacillus salilacus</name>
    <dbReference type="NCBI Taxonomy" id="284582"/>
    <lineage>
        <taxon>Bacteria</taxon>
        <taxon>Bacillati</taxon>
        <taxon>Bacillota</taxon>
        <taxon>Bacilli</taxon>
        <taxon>Bacillales</taxon>
        <taxon>Bacillaceae</taxon>
        <taxon>Alkalibacillus</taxon>
    </lineage>
</organism>
<dbReference type="RefSeq" id="WP_306975132.1">
    <property type="nucleotide sequence ID" value="NZ_JAUSTQ010000003.1"/>
</dbReference>
<sequence length="100" mass="11871">MTVFKMNEIDTVVANSEEEAKAFYKDFVDVNEEELHEDFVGEVSLEKRMYVGLEMLTEEEKTQAREWINFEGEMLTPMTYKEVMQRKNQEAPYIISSTDW</sequence>
<dbReference type="Proteomes" id="UP001224359">
    <property type="component" value="Unassembled WGS sequence"/>
</dbReference>